<evidence type="ECO:0000256" key="1">
    <source>
        <dbReference type="ARBA" id="ARBA00011076"/>
    </source>
</evidence>
<reference evidence="7" key="1">
    <citation type="journal article" date="2019" name="Int. J. Syst. Evol. Microbiol.">
        <title>The Global Catalogue of Microorganisms (GCM) 10K type strain sequencing project: providing services to taxonomists for standard genome sequencing and annotation.</title>
        <authorList>
            <consortium name="The Broad Institute Genomics Platform"/>
            <consortium name="The Broad Institute Genome Sequencing Center for Infectious Disease"/>
            <person name="Wu L."/>
            <person name="Ma J."/>
        </authorList>
    </citation>
    <scope>NUCLEOTIDE SEQUENCE [LARGE SCALE GENOMIC DNA]</scope>
    <source>
        <strain evidence="7">JCM 17217</strain>
    </source>
</reference>
<proteinExistence type="inferred from homology"/>
<evidence type="ECO:0000256" key="2">
    <source>
        <dbReference type="ARBA" id="ARBA00011881"/>
    </source>
</evidence>
<organism evidence="6 7">
    <name type="scientific">Hymenobacter antarcticus</name>
    <dbReference type="NCBI Taxonomy" id="486270"/>
    <lineage>
        <taxon>Bacteria</taxon>
        <taxon>Pseudomonadati</taxon>
        <taxon>Bacteroidota</taxon>
        <taxon>Cytophagia</taxon>
        <taxon>Cytophagales</taxon>
        <taxon>Hymenobacteraceae</taxon>
        <taxon>Hymenobacter</taxon>
    </lineage>
</organism>
<comment type="similarity">
    <text evidence="1">Belongs to the glutaminase family.</text>
</comment>
<dbReference type="PANTHER" id="PTHR12544">
    <property type="entry name" value="GLUTAMINASE"/>
    <property type="match status" value="1"/>
</dbReference>
<evidence type="ECO:0000256" key="3">
    <source>
        <dbReference type="ARBA" id="ARBA00012918"/>
    </source>
</evidence>
<keyword evidence="7" id="KW-1185">Reference proteome</keyword>
<name>A0ABP7PVZ3_9BACT</name>
<comment type="caution">
    <text evidence="6">The sequence shown here is derived from an EMBL/GenBank/DDBJ whole genome shotgun (WGS) entry which is preliminary data.</text>
</comment>
<comment type="catalytic activity">
    <reaction evidence="5">
        <text>L-glutamine + H2O = L-glutamate + NH4(+)</text>
        <dbReference type="Rhea" id="RHEA:15889"/>
        <dbReference type="ChEBI" id="CHEBI:15377"/>
        <dbReference type="ChEBI" id="CHEBI:28938"/>
        <dbReference type="ChEBI" id="CHEBI:29985"/>
        <dbReference type="ChEBI" id="CHEBI:58359"/>
        <dbReference type="EC" id="3.5.1.2"/>
    </reaction>
</comment>
<keyword evidence="4" id="KW-0378">Hydrolase</keyword>
<evidence type="ECO:0000256" key="5">
    <source>
        <dbReference type="ARBA" id="ARBA00049534"/>
    </source>
</evidence>
<dbReference type="Proteomes" id="UP001501556">
    <property type="component" value="Unassembled WGS sequence"/>
</dbReference>
<evidence type="ECO:0000313" key="7">
    <source>
        <dbReference type="Proteomes" id="UP001501556"/>
    </source>
</evidence>
<gene>
    <name evidence="6" type="ORF">GCM10022407_16470</name>
</gene>
<dbReference type="InterPro" id="IPR015868">
    <property type="entry name" value="Glutaminase"/>
</dbReference>
<dbReference type="EC" id="3.5.1.2" evidence="3"/>
<comment type="subunit">
    <text evidence="2">Homotetramer.</text>
</comment>
<dbReference type="EMBL" id="BAABDI010000009">
    <property type="protein sequence ID" value="GAA3971364.1"/>
    <property type="molecule type" value="Genomic_DNA"/>
</dbReference>
<accession>A0ABP7PVZ3</accession>
<evidence type="ECO:0000313" key="6">
    <source>
        <dbReference type="EMBL" id="GAA3971364.1"/>
    </source>
</evidence>
<dbReference type="SUPFAM" id="SSF56601">
    <property type="entry name" value="beta-lactamase/transpeptidase-like"/>
    <property type="match status" value="1"/>
</dbReference>
<evidence type="ECO:0000256" key="4">
    <source>
        <dbReference type="ARBA" id="ARBA00022801"/>
    </source>
</evidence>
<dbReference type="InterPro" id="IPR012338">
    <property type="entry name" value="Beta-lactam/transpept-like"/>
</dbReference>
<dbReference type="Pfam" id="PF04960">
    <property type="entry name" value="Glutaminase"/>
    <property type="match status" value="1"/>
</dbReference>
<dbReference type="Gene3D" id="3.40.710.10">
    <property type="entry name" value="DD-peptidase/beta-lactamase superfamily"/>
    <property type="match status" value="1"/>
</dbReference>
<sequence>MKTVLSLVYLRGVHDFSGELAFHFQVGLPAKSDVSGGIWVVISSLMGICIRIWSPRLDRNGNSGRGIEFCRRLIERSLFHVYDSISGTQNKKDPRLARDEDHARARNMLMLVAAAVNRDLLSLPRLE</sequence>
<protein>
    <recommendedName>
        <fullName evidence="3">glutaminase</fullName>
        <ecNumber evidence="3">3.5.1.2</ecNumber>
    </recommendedName>
</protein>
<dbReference type="PANTHER" id="PTHR12544:SF29">
    <property type="entry name" value="GLUTAMINASE"/>
    <property type="match status" value="1"/>
</dbReference>